<accession>A0A183ESZ3</accession>
<proteinExistence type="predicted"/>
<dbReference type="WBParaSite" id="GPUH_0002411401-mRNA-1">
    <property type="protein sequence ID" value="GPUH_0002411401-mRNA-1"/>
    <property type="gene ID" value="GPUH_0002411401"/>
</dbReference>
<sequence length="95" mass="10564">LRSPYRKMLVATIDELLQKEKGAHEEMIKKLLSKPFKMPVPGYSSCGSRPLGLRHSTIRCALFDPYAEGALVLFTPPEISAHDALKIDASKKQVV</sequence>
<evidence type="ECO:0000313" key="1">
    <source>
        <dbReference type="WBParaSite" id="GPUH_0002411401-mRNA-1"/>
    </source>
</evidence>
<protein>
    <submittedName>
        <fullName evidence="1">Reverse transcriptase domain-containing protein</fullName>
    </submittedName>
</protein>
<organism evidence="1">
    <name type="scientific">Gongylonema pulchrum</name>
    <dbReference type="NCBI Taxonomy" id="637853"/>
    <lineage>
        <taxon>Eukaryota</taxon>
        <taxon>Metazoa</taxon>
        <taxon>Ecdysozoa</taxon>
        <taxon>Nematoda</taxon>
        <taxon>Chromadorea</taxon>
        <taxon>Rhabditida</taxon>
        <taxon>Spirurina</taxon>
        <taxon>Spiruromorpha</taxon>
        <taxon>Spiruroidea</taxon>
        <taxon>Gongylonematidae</taxon>
        <taxon>Gongylonema</taxon>
    </lineage>
</organism>
<reference evidence="1" key="1">
    <citation type="submission" date="2016-06" db="UniProtKB">
        <authorList>
            <consortium name="WormBaseParasite"/>
        </authorList>
    </citation>
    <scope>IDENTIFICATION</scope>
</reference>
<name>A0A183ESZ3_9BILA</name>
<dbReference type="AlphaFoldDB" id="A0A183ESZ3"/>